<dbReference type="PANTHER" id="PTHR46532">
    <property type="entry name" value="MALE FERTILITY FACTOR KL5"/>
    <property type="match status" value="1"/>
</dbReference>
<dbReference type="GO" id="GO:0007018">
    <property type="term" value="P:microtubule-based movement"/>
    <property type="evidence" value="ECO:0007669"/>
    <property type="project" value="InterPro"/>
</dbReference>
<dbReference type="InterPro" id="IPR013602">
    <property type="entry name" value="Dynein_heavy_linker"/>
</dbReference>
<feature type="domain" description="Dynein heavy chain tail" evidence="1">
    <location>
        <begin position="206"/>
        <end position="637"/>
    </location>
</feature>
<evidence type="ECO:0000313" key="3">
    <source>
        <dbReference type="Ensembl" id="ENSGACP00000055044.1"/>
    </source>
</evidence>
<accession>A0AAQ4QUN0</accession>
<dbReference type="Pfam" id="PF08393">
    <property type="entry name" value="DHC_N2"/>
    <property type="match status" value="1"/>
</dbReference>
<dbReference type="Proteomes" id="UP000007635">
    <property type="component" value="Chromosome I"/>
</dbReference>
<name>A0AAQ4QUN0_GASAC</name>
<dbReference type="AlphaFoldDB" id="A0AAQ4QUN0"/>
<dbReference type="GeneTree" id="ENSGT00940000154620"/>
<dbReference type="InterPro" id="IPR013594">
    <property type="entry name" value="Dynein_heavy_tail"/>
</dbReference>
<dbReference type="GO" id="GO:0005858">
    <property type="term" value="C:axonemal dynein complex"/>
    <property type="evidence" value="ECO:0007669"/>
    <property type="project" value="TreeGrafter"/>
</dbReference>
<reference evidence="3" key="3">
    <citation type="submission" date="2025-09" db="UniProtKB">
        <authorList>
            <consortium name="Ensembl"/>
        </authorList>
    </citation>
    <scope>IDENTIFICATION</scope>
</reference>
<dbReference type="Pfam" id="PF08385">
    <property type="entry name" value="DHC_N1"/>
    <property type="match status" value="1"/>
</dbReference>
<feature type="domain" description="Dynein heavy chain linker" evidence="2">
    <location>
        <begin position="1104"/>
        <end position="1221"/>
    </location>
</feature>
<protein>
    <recommendedName>
        <fullName evidence="5">Dynein cytoplasmic 2 heavy chain 1</fullName>
    </recommendedName>
</protein>
<reference evidence="3 4" key="1">
    <citation type="journal article" date="2021" name="G3 (Bethesda)">
        <title>Improved contiguity of the threespine stickleback genome using long-read sequencing.</title>
        <authorList>
            <person name="Nath S."/>
            <person name="Shaw D.E."/>
            <person name="White M.A."/>
        </authorList>
    </citation>
    <scope>NUCLEOTIDE SEQUENCE [LARGE SCALE GENOMIC DNA]</scope>
    <source>
        <strain evidence="3 4">Lake Benthic</strain>
    </source>
</reference>
<dbReference type="Ensembl" id="ENSGACT00000074317.1">
    <property type="protein sequence ID" value="ENSGACP00000055044.1"/>
    <property type="gene ID" value="ENSGACG00000008068.2"/>
</dbReference>
<keyword evidence="4" id="KW-1185">Reference proteome</keyword>
<organism evidence="3 4">
    <name type="scientific">Gasterosteus aculeatus aculeatus</name>
    <name type="common">three-spined stickleback</name>
    <dbReference type="NCBI Taxonomy" id="481459"/>
    <lineage>
        <taxon>Eukaryota</taxon>
        <taxon>Metazoa</taxon>
        <taxon>Chordata</taxon>
        <taxon>Craniata</taxon>
        <taxon>Vertebrata</taxon>
        <taxon>Euteleostomi</taxon>
        <taxon>Actinopterygii</taxon>
        <taxon>Neopterygii</taxon>
        <taxon>Teleostei</taxon>
        <taxon>Neoteleostei</taxon>
        <taxon>Acanthomorphata</taxon>
        <taxon>Eupercaria</taxon>
        <taxon>Perciformes</taxon>
        <taxon>Cottioidei</taxon>
        <taxon>Gasterosteales</taxon>
        <taxon>Gasterosteidae</taxon>
        <taxon>Gasterosteus</taxon>
    </lineage>
</organism>
<evidence type="ECO:0000313" key="4">
    <source>
        <dbReference type="Proteomes" id="UP000007635"/>
    </source>
</evidence>
<evidence type="ECO:0000259" key="1">
    <source>
        <dbReference type="Pfam" id="PF08385"/>
    </source>
</evidence>
<reference evidence="3" key="2">
    <citation type="submission" date="2025-08" db="UniProtKB">
        <authorList>
            <consortium name="Ensembl"/>
        </authorList>
    </citation>
    <scope>IDENTIFICATION</scope>
</reference>
<dbReference type="GO" id="GO:0051959">
    <property type="term" value="F:dynein light intermediate chain binding"/>
    <property type="evidence" value="ECO:0007669"/>
    <property type="project" value="InterPro"/>
</dbReference>
<dbReference type="InterPro" id="IPR026983">
    <property type="entry name" value="DHC"/>
</dbReference>
<proteinExistence type="predicted"/>
<dbReference type="PANTHER" id="PTHR46532:SF15">
    <property type="entry name" value="CYTOPLASMIC DYNEIN 2 HEAVY CHAIN 1"/>
    <property type="match status" value="1"/>
</dbReference>
<evidence type="ECO:0008006" key="5">
    <source>
        <dbReference type="Google" id="ProtNLM"/>
    </source>
</evidence>
<evidence type="ECO:0000259" key="2">
    <source>
        <dbReference type="Pfam" id="PF08393"/>
    </source>
</evidence>
<dbReference type="GO" id="GO:0045505">
    <property type="term" value="F:dynein intermediate chain binding"/>
    <property type="evidence" value="ECO:0007669"/>
    <property type="project" value="InterPro"/>
</dbReference>
<sequence length="1268" mass="146520">MAHGSEDARKKFVLTTTGNFYGIKPSPSLLDSPELNNFLDDGNEFVLSVSRHDSELHLSNKIDASGDSKDKVLVFFKLHPTVITEENLHQSLLVSSMLESPINTLYQALRQVFAPVLLKDERWCSAFDPKLAGLLRELELGLGSVVRQSGPQVFAKRGILHPSDEFQYWDDLSESAEKNPERERATYFTEQFKLIQKEYDGLDGLSMPDVMDLVEQSRDALDDTWRQTDFEPYPETRMVRLMDVIGGALGRYVQRKLSGLNIFEEPFVSLRENMRTAVSICEQWVVACEHLTGQVWRRHAPHPWKGNKHCPQTIHCLAKRLDEVVTIRLVHEKLLRLLPGGKQQALTCDRVFEPFSGLNPLHYNPYTEPLWREAVVQFERLMAPSEQEVAGRLKSYIADVQENPQQLLQVFQKHKELIRRPTIGKELQSERETLLARLLDYNKGLKTDFESRCHGDKSGPLIGRNLPEVVNKIVWVQQLIHKVDSVRIAEALLSDMSGFKGYLHFCDDLLEVLRAYEQEQFEDWSRDILSGLADPKSGISLQACNRVMDLDHVDGRLRIQYSDRLVSLLREVRQLSALNFPIPAKIQQASNTADKFYRQAIVLKQVAHFYNTIDQQMIPSQRPMMLGLALAFEQVIKVLHAEKGGRLQITWDNPKELEVYISKLQSAAEKLSTENRKLRKWHTDFIEKVVTLLNVDLLRHQQRWKDGLQDLRTGFATLEAQGFRSDDMRAWRQHWNHQLYKALEHQYQTGLEALNKNLPEIHIDLTFKQGRLQFRPPFEEVRARYFREMKRFISIPNQFKGVSAQGEELIFSVMIDRNASGFLTIFSKAEDLFTRLQATQHKFKEWVVLGQVDLEKLVDKHLNSVQDWERNFKALKAKGKESERLPSQEKVDCVTVNCEPVKAAIDDLIQRLFDILLLSLRKSIYGHTQAIERFVSESTEALSTRPESMEEIGAASGKYSQILSRKPEIQPQFQCAEEKNRLLRAVAGGGLDSLSSLRAKWDKLELVMESHQLMIKDQVEVMRSNAAGRIDAYRADLERFKARWDQLKPKDEMLETGDHAALLACLQTIRDKQQEFQELELVRRKLLEDCACFDLDSPDFSLAEKTKRDMEEYSQIWGLYEEWQQGFTEKAQEDWITFRSKTYAFEEFLFAWQDRLRKLEQPTAMSVKLQGEVDKYKNMVPVLKYVRGEHLSQDHWLDMFRLLGLPKGTTLERLTFNDILCVANTIIEKALELKVGLHTLLQINRGCKLEQRPVEIAHISFGASCMLP</sequence>